<evidence type="ECO:0008006" key="4">
    <source>
        <dbReference type="Google" id="ProtNLM"/>
    </source>
</evidence>
<dbReference type="OrthoDB" id="10348064at2759"/>
<accession>A0A9P8YI38</accession>
<dbReference type="AlphaFoldDB" id="A0A9P8YI38"/>
<dbReference type="RefSeq" id="XP_046017484.1">
    <property type="nucleotide sequence ID" value="XM_046156454.1"/>
</dbReference>
<feature type="signal peptide" evidence="1">
    <location>
        <begin position="1"/>
        <end position="18"/>
    </location>
</feature>
<keyword evidence="3" id="KW-1185">Reference proteome</keyword>
<protein>
    <recommendedName>
        <fullName evidence="4">Ig-like domain-containing protein</fullName>
    </recommendedName>
</protein>
<feature type="chain" id="PRO_5040325292" description="Ig-like domain-containing protein" evidence="1">
    <location>
        <begin position="19"/>
        <end position="140"/>
    </location>
</feature>
<name>A0A9P8YI38_9PEZI</name>
<evidence type="ECO:0000313" key="2">
    <source>
        <dbReference type="EMBL" id="KAH7038363.1"/>
    </source>
</evidence>
<keyword evidence="1" id="KW-0732">Signal</keyword>
<gene>
    <name evidence="2" type="ORF">B0I36DRAFT_346347</name>
</gene>
<organism evidence="2 3">
    <name type="scientific">Microdochium trichocladiopsis</name>
    <dbReference type="NCBI Taxonomy" id="1682393"/>
    <lineage>
        <taxon>Eukaryota</taxon>
        <taxon>Fungi</taxon>
        <taxon>Dikarya</taxon>
        <taxon>Ascomycota</taxon>
        <taxon>Pezizomycotina</taxon>
        <taxon>Sordariomycetes</taxon>
        <taxon>Xylariomycetidae</taxon>
        <taxon>Xylariales</taxon>
        <taxon>Microdochiaceae</taxon>
        <taxon>Microdochium</taxon>
    </lineage>
</organism>
<sequence length="140" mass="14920">MQLLIPAILASFPAVVMADWHLYYINCGSPQGGGNGEGNPQIPPFEVAARYGTACEEGCAVTGTVGQNSFSSGNPCNCDETLNYEWDEASGELRAFQPNGERVAHCNAIEAEMSSCSFGDLGGLACVVSRRWNCYSSYCS</sequence>
<evidence type="ECO:0000313" key="3">
    <source>
        <dbReference type="Proteomes" id="UP000756346"/>
    </source>
</evidence>
<evidence type="ECO:0000256" key="1">
    <source>
        <dbReference type="SAM" id="SignalP"/>
    </source>
</evidence>
<dbReference type="Proteomes" id="UP000756346">
    <property type="component" value="Unassembled WGS sequence"/>
</dbReference>
<dbReference type="GeneID" id="70186000"/>
<dbReference type="EMBL" id="JAGTJQ010000002">
    <property type="protein sequence ID" value="KAH7038363.1"/>
    <property type="molecule type" value="Genomic_DNA"/>
</dbReference>
<comment type="caution">
    <text evidence="2">The sequence shown here is derived from an EMBL/GenBank/DDBJ whole genome shotgun (WGS) entry which is preliminary data.</text>
</comment>
<proteinExistence type="predicted"/>
<reference evidence="2" key="1">
    <citation type="journal article" date="2021" name="Nat. Commun.">
        <title>Genetic determinants of endophytism in the Arabidopsis root mycobiome.</title>
        <authorList>
            <person name="Mesny F."/>
            <person name="Miyauchi S."/>
            <person name="Thiergart T."/>
            <person name="Pickel B."/>
            <person name="Atanasova L."/>
            <person name="Karlsson M."/>
            <person name="Huettel B."/>
            <person name="Barry K.W."/>
            <person name="Haridas S."/>
            <person name="Chen C."/>
            <person name="Bauer D."/>
            <person name="Andreopoulos W."/>
            <person name="Pangilinan J."/>
            <person name="LaButti K."/>
            <person name="Riley R."/>
            <person name="Lipzen A."/>
            <person name="Clum A."/>
            <person name="Drula E."/>
            <person name="Henrissat B."/>
            <person name="Kohler A."/>
            <person name="Grigoriev I.V."/>
            <person name="Martin F.M."/>
            <person name="Hacquard S."/>
        </authorList>
    </citation>
    <scope>NUCLEOTIDE SEQUENCE</scope>
    <source>
        <strain evidence="2">MPI-CAGE-CH-0230</strain>
    </source>
</reference>